<keyword evidence="9" id="KW-1185">Reference proteome</keyword>
<dbReference type="InterPro" id="IPR019775">
    <property type="entry name" value="WD40_repeat_CS"/>
</dbReference>
<reference evidence="8 9" key="1">
    <citation type="submission" date="2024-02" db="EMBL/GenBank/DDBJ databases">
        <authorList>
            <person name="Chen Y."/>
            <person name="Shah S."/>
            <person name="Dougan E. K."/>
            <person name="Thang M."/>
            <person name="Chan C."/>
        </authorList>
    </citation>
    <scope>NUCLEOTIDE SEQUENCE [LARGE SCALE GENOMIC DNA]</scope>
</reference>
<evidence type="ECO:0000256" key="1">
    <source>
        <dbReference type="ARBA" id="ARBA00006445"/>
    </source>
</evidence>
<organism evidence="8 9">
    <name type="scientific">Durusdinium trenchii</name>
    <dbReference type="NCBI Taxonomy" id="1381693"/>
    <lineage>
        <taxon>Eukaryota</taxon>
        <taxon>Sar</taxon>
        <taxon>Alveolata</taxon>
        <taxon>Dinophyceae</taxon>
        <taxon>Suessiales</taxon>
        <taxon>Symbiodiniaceae</taxon>
        <taxon>Durusdinium</taxon>
    </lineage>
</organism>
<feature type="repeat" description="WD" evidence="5">
    <location>
        <begin position="242"/>
        <end position="283"/>
    </location>
</feature>
<evidence type="ECO:0000256" key="3">
    <source>
        <dbReference type="ARBA" id="ARBA00022737"/>
    </source>
</evidence>
<evidence type="ECO:0000313" key="9">
    <source>
        <dbReference type="Proteomes" id="UP001642484"/>
    </source>
</evidence>
<sequence>MECTVPSASEAYEYALRTPSPRRPSAARGSASEAQHAEAPVEGQHAEVPSWESVPPPSTPRCPWPSPLTPPRTPLKQLQFCEYSDRLIPSRAGSNLETGFDWLTENGPPNASTATTSAKGDGDPAAFARLLRSELLGLSSPASVGTERDELSLRTPERGLFRYKSQAEEAETALLSASTCLETPRKVARRFPSAPYKVLSAPGLEDDYYLNLLDWSLDDNLAVGLGRDVDLWNASSGRATRLCELETPVCSLRWSRRSPHLALGLADGDVQIWDIAVGARLQNLQGHRRRTCALVWADGELFSGSQDTSILRWDPREGNGRPTQRLAGHTEEVCGLSWSDDLQLLASGGNEGQVYLWSPAQPLAAARRLGCHTAACKALEWSPRGALLATGGGTADRTIRLWNASTGTQTSMVETDSQVCNLAWSQDGELVSTHGFSTCEINVWKSQGGLSRLHVFQWHQARVLYMAMSPDRQSAVVGTGNEMLCFWHLAPKGPKASLTPGSSCSATISEGSSLSRTIR</sequence>
<evidence type="ECO:0000259" key="7">
    <source>
        <dbReference type="Pfam" id="PF24807"/>
    </source>
</evidence>
<keyword evidence="3" id="KW-0677">Repeat</keyword>
<dbReference type="Proteomes" id="UP001642484">
    <property type="component" value="Unassembled WGS sequence"/>
</dbReference>
<dbReference type="PROSITE" id="PS00678">
    <property type="entry name" value="WD_REPEATS_1"/>
    <property type="match status" value="1"/>
</dbReference>
<protein>
    <recommendedName>
        <fullName evidence="7">CDC20/Fizzy WD40 domain-containing protein</fullName>
    </recommendedName>
</protein>
<dbReference type="Gene3D" id="2.130.10.10">
    <property type="entry name" value="YVTN repeat-like/Quinoprotein amine dehydrogenase"/>
    <property type="match status" value="1"/>
</dbReference>
<proteinExistence type="inferred from homology"/>
<dbReference type="InterPro" id="IPR033010">
    <property type="entry name" value="Cdc20/Fizzy"/>
</dbReference>
<dbReference type="InterPro" id="IPR001680">
    <property type="entry name" value="WD40_rpt"/>
</dbReference>
<comment type="similarity">
    <text evidence="1">Belongs to the WD repeat CDC20/Fizzy family.</text>
</comment>
<evidence type="ECO:0000313" key="8">
    <source>
        <dbReference type="EMBL" id="CAK9104393.1"/>
    </source>
</evidence>
<feature type="compositionally biased region" description="Pro residues" evidence="6">
    <location>
        <begin position="54"/>
        <end position="70"/>
    </location>
</feature>
<feature type="domain" description="CDC20/Fizzy WD40" evidence="7">
    <location>
        <begin position="199"/>
        <end position="487"/>
    </location>
</feature>
<gene>
    <name evidence="8" type="ORF">CCMP2556_LOCUS48951</name>
</gene>
<feature type="repeat" description="WD" evidence="5">
    <location>
        <begin position="326"/>
        <end position="358"/>
    </location>
</feature>
<comment type="caution">
    <text evidence="8">The sequence shown here is derived from an EMBL/GenBank/DDBJ whole genome shotgun (WGS) entry which is preliminary data.</text>
</comment>
<dbReference type="PANTHER" id="PTHR19918:SF1">
    <property type="entry name" value="FIZZY-RELATED PROTEIN HOMOLOG"/>
    <property type="match status" value="1"/>
</dbReference>
<evidence type="ECO:0000256" key="6">
    <source>
        <dbReference type="SAM" id="MobiDB-lite"/>
    </source>
</evidence>
<evidence type="ECO:0000256" key="2">
    <source>
        <dbReference type="ARBA" id="ARBA00022574"/>
    </source>
</evidence>
<dbReference type="EMBL" id="CAXAMN010026606">
    <property type="protein sequence ID" value="CAK9104393.1"/>
    <property type="molecule type" value="Genomic_DNA"/>
</dbReference>
<feature type="region of interest" description="Disordered" evidence="6">
    <location>
        <begin position="496"/>
        <end position="519"/>
    </location>
</feature>
<keyword evidence="2 5" id="KW-0853">WD repeat</keyword>
<dbReference type="InterPro" id="IPR015943">
    <property type="entry name" value="WD40/YVTN_repeat-like_dom_sf"/>
</dbReference>
<dbReference type="SUPFAM" id="SSF50978">
    <property type="entry name" value="WD40 repeat-like"/>
    <property type="match status" value="1"/>
</dbReference>
<dbReference type="PROSITE" id="PS50294">
    <property type="entry name" value="WD_REPEATS_REGION"/>
    <property type="match status" value="1"/>
</dbReference>
<feature type="region of interest" description="Disordered" evidence="6">
    <location>
        <begin position="14"/>
        <end position="70"/>
    </location>
</feature>
<keyword evidence="4" id="KW-0131">Cell cycle</keyword>
<feature type="compositionally biased region" description="Low complexity" evidence="6">
    <location>
        <begin position="23"/>
        <end position="32"/>
    </location>
</feature>
<dbReference type="PANTHER" id="PTHR19918">
    <property type="entry name" value="CELL DIVISION CYCLE 20 CDC20 FIZZY -RELATED"/>
    <property type="match status" value="1"/>
</dbReference>
<dbReference type="SMART" id="SM00320">
    <property type="entry name" value="WD40"/>
    <property type="match status" value="6"/>
</dbReference>
<feature type="compositionally biased region" description="Polar residues" evidence="6">
    <location>
        <begin position="499"/>
        <end position="519"/>
    </location>
</feature>
<name>A0ABP0RXT8_9DINO</name>
<evidence type="ECO:0000256" key="4">
    <source>
        <dbReference type="ARBA" id="ARBA00023306"/>
    </source>
</evidence>
<accession>A0ABP0RXT8</accession>
<dbReference type="InterPro" id="IPR036322">
    <property type="entry name" value="WD40_repeat_dom_sf"/>
</dbReference>
<evidence type="ECO:0000256" key="5">
    <source>
        <dbReference type="PROSITE-ProRule" id="PRU00221"/>
    </source>
</evidence>
<dbReference type="InterPro" id="IPR056150">
    <property type="entry name" value="WD40_CDC20-Fz"/>
</dbReference>
<dbReference type="PROSITE" id="PS50082">
    <property type="entry name" value="WD_REPEATS_2"/>
    <property type="match status" value="2"/>
</dbReference>
<dbReference type="Pfam" id="PF24807">
    <property type="entry name" value="WD40_CDC20-Fz"/>
    <property type="match status" value="1"/>
</dbReference>